<feature type="region of interest" description="Disordered" evidence="1">
    <location>
        <begin position="17"/>
        <end position="62"/>
    </location>
</feature>
<reference evidence="2 3" key="1">
    <citation type="submission" date="2024-04" db="EMBL/GenBank/DDBJ databases">
        <authorList>
            <person name="Waldvogel A.-M."/>
            <person name="Schoenle A."/>
        </authorList>
    </citation>
    <scope>NUCLEOTIDE SEQUENCE [LARGE SCALE GENOMIC DNA]</scope>
</reference>
<evidence type="ECO:0000313" key="2">
    <source>
        <dbReference type="EMBL" id="CAL1611203.1"/>
    </source>
</evidence>
<feature type="compositionally biased region" description="Pro residues" evidence="1">
    <location>
        <begin position="26"/>
        <end position="35"/>
    </location>
</feature>
<gene>
    <name evidence="2" type="ORF">KC01_LOCUS37656</name>
</gene>
<dbReference type="EMBL" id="OZ035829">
    <property type="protein sequence ID" value="CAL1611203.1"/>
    <property type="molecule type" value="Genomic_DNA"/>
</dbReference>
<evidence type="ECO:0000313" key="3">
    <source>
        <dbReference type="Proteomes" id="UP001497482"/>
    </source>
</evidence>
<protein>
    <submittedName>
        <fullName evidence="2">Uncharacterized protein</fullName>
    </submittedName>
</protein>
<proteinExistence type="predicted"/>
<accession>A0AAV2MCV3</accession>
<name>A0AAV2MCV3_KNICA</name>
<dbReference type="Proteomes" id="UP001497482">
    <property type="component" value="Chromosome 7"/>
</dbReference>
<keyword evidence="3" id="KW-1185">Reference proteome</keyword>
<dbReference type="AlphaFoldDB" id="A0AAV2MCV3"/>
<organism evidence="2 3">
    <name type="scientific">Knipowitschia caucasica</name>
    <name type="common">Caucasian dwarf goby</name>
    <name type="synonym">Pomatoschistus caucasicus</name>
    <dbReference type="NCBI Taxonomy" id="637954"/>
    <lineage>
        <taxon>Eukaryota</taxon>
        <taxon>Metazoa</taxon>
        <taxon>Chordata</taxon>
        <taxon>Craniata</taxon>
        <taxon>Vertebrata</taxon>
        <taxon>Euteleostomi</taxon>
        <taxon>Actinopterygii</taxon>
        <taxon>Neopterygii</taxon>
        <taxon>Teleostei</taxon>
        <taxon>Neoteleostei</taxon>
        <taxon>Acanthomorphata</taxon>
        <taxon>Gobiaria</taxon>
        <taxon>Gobiiformes</taxon>
        <taxon>Gobioidei</taxon>
        <taxon>Gobiidae</taxon>
        <taxon>Gobiinae</taxon>
        <taxon>Knipowitschia</taxon>
    </lineage>
</organism>
<evidence type="ECO:0000256" key="1">
    <source>
        <dbReference type="SAM" id="MobiDB-lite"/>
    </source>
</evidence>
<sequence length="178" mass="19203">MGELYYKPLQWFRGSAVKSMRRGPSPTVPSAPPSEPTGLGPGPERAMVQSCRGGAQPAPHQPALPSAHHMPCVYVHIVEAGVRAVIQERDRGRGQTDPLFCAVSQTLKSPRGHGTVSAEARGQRTARVTSSNECQTHRQALVMLSSGAETVTDVLRHTGARFPQVNVFMMSALRGRLL</sequence>